<evidence type="ECO:0000256" key="6">
    <source>
        <dbReference type="RuleBase" id="RU000682"/>
    </source>
</evidence>
<dbReference type="CDD" id="cd00086">
    <property type="entry name" value="homeodomain"/>
    <property type="match status" value="1"/>
</dbReference>
<evidence type="ECO:0000259" key="8">
    <source>
        <dbReference type="PROSITE" id="PS50071"/>
    </source>
</evidence>
<dbReference type="InterPro" id="IPR009057">
    <property type="entry name" value="Homeodomain-like_sf"/>
</dbReference>
<evidence type="ECO:0000313" key="9">
    <source>
        <dbReference type="EMBL" id="CDR43789.1"/>
    </source>
</evidence>
<dbReference type="GO" id="GO:0000978">
    <property type="term" value="F:RNA polymerase II cis-regulatory region sequence-specific DNA binding"/>
    <property type="evidence" value="ECO:0007669"/>
    <property type="project" value="TreeGrafter"/>
</dbReference>
<reference evidence="9" key="1">
    <citation type="journal article" date="2014" name="Genome Announc.">
        <title>Draft genome sequence of Rhodosporidium toruloides CECT1137, an oleaginous yeast of biotechnological interest.</title>
        <authorList>
            <person name="Morin N."/>
            <person name="Calcas X."/>
            <person name="Devillers H."/>
            <person name="Durrens P."/>
            <person name="Sherman D.J."/>
            <person name="Nicaud J.-M."/>
            <person name="Neuveglise C."/>
        </authorList>
    </citation>
    <scope>NUCLEOTIDE SEQUENCE</scope>
    <source>
        <strain evidence="9">CECT1137</strain>
    </source>
</reference>
<dbReference type="Pfam" id="PF00046">
    <property type="entry name" value="Homeodomain"/>
    <property type="match status" value="1"/>
</dbReference>
<sequence>MDPSVLGRLADIADDLLRHKALSGLCAEARNDATPTPGLALPLVGGIAATELYQQGCTPFAVEQLGRIFEKYRMALAAELHRTYEVAACQLAGPNEGMVFALSRALGQRYQRETQNIRLRILDEVRAAQLRHSSSPPAPESPPSGRPKQFTAEVLAILEAAFEASDSVSRGERRELANVTGLTERQVLTWFANQRQRRNKKKERRVPSTPYVRPDLAVPSTPASRIRAPMHGHQQRRTVSGSSFGSSGSSLVEYAEQDLVLPPLDPSVQQPLFLPDVPVLGDVTAPTPIAASFFATPSSSRFDCSASSVSSSLDDFSIPQLPRATYDPSSLFSTSPSNASKSSLDLPPLDAPFEPAIVQAPAPTDAWMDDEFYRNLFGSLGLDAGEGGAGMETDGAGEGGGLTLSLDAVRAELEGMQGVEADLSFLF</sequence>
<dbReference type="SMART" id="SM00389">
    <property type="entry name" value="HOX"/>
    <property type="match status" value="1"/>
</dbReference>
<evidence type="ECO:0000256" key="4">
    <source>
        <dbReference type="ARBA" id="ARBA00023242"/>
    </source>
</evidence>
<feature type="domain" description="Homeobox" evidence="8">
    <location>
        <begin position="141"/>
        <end position="201"/>
    </location>
</feature>
<dbReference type="InterPro" id="IPR001356">
    <property type="entry name" value="HD"/>
</dbReference>
<comment type="subcellular location">
    <subcellularLocation>
        <location evidence="1 5 6">Nucleus</location>
    </subcellularLocation>
</comment>
<accession>A0A061BA50</accession>
<evidence type="ECO:0000256" key="1">
    <source>
        <dbReference type="ARBA" id="ARBA00004123"/>
    </source>
</evidence>
<evidence type="ECO:0000256" key="7">
    <source>
        <dbReference type="SAM" id="MobiDB-lite"/>
    </source>
</evidence>
<evidence type="ECO:0000256" key="3">
    <source>
        <dbReference type="ARBA" id="ARBA00023155"/>
    </source>
</evidence>
<dbReference type="PROSITE" id="PS50071">
    <property type="entry name" value="HOMEOBOX_2"/>
    <property type="match status" value="1"/>
</dbReference>
<protein>
    <submittedName>
        <fullName evidence="9">RHTO0S08e05710g1_1</fullName>
    </submittedName>
</protein>
<feature type="compositionally biased region" description="Basic residues" evidence="7">
    <location>
        <begin position="195"/>
        <end position="204"/>
    </location>
</feature>
<dbReference type="InterPro" id="IPR050877">
    <property type="entry name" value="EMX-VAX-Noto_Homeobox_TFs"/>
</dbReference>
<gene>
    <name evidence="9" type="ORF">RHTO0S_08e05710g</name>
</gene>
<name>A0A061BA50_RHOTO</name>
<evidence type="ECO:0000256" key="2">
    <source>
        <dbReference type="ARBA" id="ARBA00023125"/>
    </source>
</evidence>
<organism evidence="9">
    <name type="scientific">Rhodotorula toruloides</name>
    <name type="common">Yeast</name>
    <name type="synonym">Rhodosporidium toruloides</name>
    <dbReference type="NCBI Taxonomy" id="5286"/>
    <lineage>
        <taxon>Eukaryota</taxon>
        <taxon>Fungi</taxon>
        <taxon>Dikarya</taxon>
        <taxon>Basidiomycota</taxon>
        <taxon>Pucciniomycotina</taxon>
        <taxon>Microbotryomycetes</taxon>
        <taxon>Sporidiobolales</taxon>
        <taxon>Sporidiobolaceae</taxon>
        <taxon>Rhodotorula</taxon>
    </lineage>
</organism>
<keyword evidence="2 5" id="KW-0238">DNA-binding</keyword>
<dbReference type="Gene3D" id="1.10.10.60">
    <property type="entry name" value="Homeodomain-like"/>
    <property type="match status" value="1"/>
</dbReference>
<dbReference type="GO" id="GO:0005634">
    <property type="term" value="C:nucleus"/>
    <property type="evidence" value="ECO:0007669"/>
    <property type="project" value="UniProtKB-SubCell"/>
</dbReference>
<dbReference type="PANTHER" id="PTHR24339:SF28">
    <property type="entry name" value="E5-RELATED"/>
    <property type="match status" value="1"/>
</dbReference>
<feature type="region of interest" description="Disordered" evidence="7">
    <location>
        <begin position="193"/>
        <end position="243"/>
    </location>
</feature>
<dbReference type="EMBL" id="LK052943">
    <property type="protein sequence ID" value="CDR43789.1"/>
    <property type="molecule type" value="Genomic_DNA"/>
</dbReference>
<proteinExistence type="predicted"/>
<feature type="DNA-binding region" description="Homeobox" evidence="5">
    <location>
        <begin position="143"/>
        <end position="202"/>
    </location>
</feature>
<evidence type="ECO:0000256" key="5">
    <source>
        <dbReference type="PROSITE-ProRule" id="PRU00108"/>
    </source>
</evidence>
<keyword evidence="3 5" id="KW-0371">Homeobox</keyword>
<dbReference type="AlphaFoldDB" id="A0A061BA50"/>
<dbReference type="OrthoDB" id="2530132at2759"/>
<dbReference type="PANTHER" id="PTHR24339">
    <property type="entry name" value="HOMEOBOX PROTEIN EMX-RELATED"/>
    <property type="match status" value="1"/>
</dbReference>
<dbReference type="SUPFAM" id="SSF46689">
    <property type="entry name" value="Homeodomain-like"/>
    <property type="match status" value="1"/>
</dbReference>
<dbReference type="GO" id="GO:0000981">
    <property type="term" value="F:DNA-binding transcription factor activity, RNA polymerase II-specific"/>
    <property type="evidence" value="ECO:0007669"/>
    <property type="project" value="TreeGrafter"/>
</dbReference>
<keyword evidence="4 5" id="KW-0539">Nucleus</keyword>